<sequence>YIDYFDGKFDTVVSSYDFKKNRKKAIYNLEKVLFFIDLKYGDFTFWRKNKKFKEKLEELAKF</sequence>
<protein>
    <submittedName>
        <fullName evidence="1">Uncharacterized protein</fullName>
    </submittedName>
</protein>
<name>X0U7Z0_9ZZZZ</name>
<dbReference type="EMBL" id="BARS01010704">
    <property type="protein sequence ID" value="GAF96462.1"/>
    <property type="molecule type" value="Genomic_DNA"/>
</dbReference>
<proteinExistence type="predicted"/>
<dbReference type="AlphaFoldDB" id="X0U7Z0"/>
<comment type="caution">
    <text evidence="1">The sequence shown here is derived from an EMBL/GenBank/DDBJ whole genome shotgun (WGS) entry which is preliminary data.</text>
</comment>
<evidence type="ECO:0000313" key="1">
    <source>
        <dbReference type="EMBL" id="GAF96462.1"/>
    </source>
</evidence>
<accession>X0U7Z0</accession>
<organism evidence="1">
    <name type="scientific">marine sediment metagenome</name>
    <dbReference type="NCBI Taxonomy" id="412755"/>
    <lineage>
        <taxon>unclassified sequences</taxon>
        <taxon>metagenomes</taxon>
        <taxon>ecological metagenomes</taxon>
    </lineage>
</organism>
<feature type="non-terminal residue" evidence="1">
    <location>
        <position position="1"/>
    </location>
</feature>
<reference evidence="1" key="1">
    <citation type="journal article" date="2014" name="Front. Microbiol.">
        <title>High frequency of phylogenetically diverse reductive dehalogenase-homologous genes in deep subseafloor sedimentary metagenomes.</title>
        <authorList>
            <person name="Kawai M."/>
            <person name="Futagami T."/>
            <person name="Toyoda A."/>
            <person name="Takaki Y."/>
            <person name="Nishi S."/>
            <person name="Hori S."/>
            <person name="Arai W."/>
            <person name="Tsubouchi T."/>
            <person name="Morono Y."/>
            <person name="Uchiyama I."/>
            <person name="Ito T."/>
            <person name="Fujiyama A."/>
            <person name="Inagaki F."/>
            <person name="Takami H."/>
        </authorList>
    </citation>
    <scope>NUCLEOTIDE SEQUENCE</scope>
    <source>
        <strain evidence="1">Expedition CK06-06</strain>
    </source>
</reference>
<gene>
    <name evidence="1" type="ORF">S01H1_19740</name>
</gene>